<dbReference type="AlphaFoldDB" id="A0AAP0IX09"/>
<evidence type="ECO:0000313" key="2">
    <source>
        <dbReference type="Proteomes" id="UP001420932"/>
    </source>
</evidence>
<sequence>MHFLSCFAGKSSKTLQKYPRFINLFIKLNLKPTIINENEIWLKEPRLKSKPCQLWERT</sequence>
<organism evidence="1 2">
    <name type="scientific">Stephania yunnanensis</name>
    <dbReference type="NCBI Taxonomy" id="152371"/>
    <lineage>
        <taxon>Eukaryota</taxon>
        <taxon>Viridiplantae</taxon>
        <taxon>Streptophyta</taxon>
        <taxon>Embryophyta</taxon>
        <taxon>Tracheophyta</taxon>
        <taxon>Spermatophyta</taxon>
        <taxon>Magnoliopsida</taxon>
        <taxon>Ranunculales</taxon>
        <taxon>Menispermaceae</taxon>
        <taxon>Menispermoideae</taxon>
        <taxon>Cissampelideae</taxon>
        <taxon>Stephania</taxon>
    </lineage>
</organism>
<reference evidence="1 2" key="1">
    <citation type="submission" date="2024-01" db="EMBL/GenBank/DDBJ databases">
        <title>Genome assemblies of Stephania.</title>
        <authorList>
            <person name="Yang L."/>
        </authorList>
    </citation>
    <scope>NUCLEOTIDE SEQUENCE [LARGE SCALE GENOMIC DNA]</scope>
    <source>
        <strain evidence="1">YNDBR</strain>
        <tissue evidence="1">Leaf</tissue>
    </source>
</reference>
<evidence type="ECO:0000313" key="1">
    <source>
        <dbReference type="EMBL" id="KAK9122101.1"/>
    </source>
</evidence>
<keyword evidence="2" id="KW-1185">Reference proteome</keyword>
<gene>
    <name evidence="1" type="ORF">Syun_019718</name>
</gene>
<name>A0AAP0IX09_9MAGN</name>
<dbReference type="Proteomes" id="UP001420932">
    <property type="component" value="Unassembled WGS sequence"/>
</dbReference>
<protein>
    <submittedName>
        <fullName evidence="1">Uncharacterized protein</fullName>
    </submittedName>
</protein>
<proteinExistence type="predicted"/>
<dbReference type="EMBL" id="JBBNAF010000008">
    <property type="protein sequence ID" value="KAK9122101.1"/>
    <property type="molecule type" value="Genomic_DNA"/>
</dbReference>
<comment type="caution">
    <text evidence="1">The sequence shown here is derived from an EMBL/GenBank/DDBJ whole genome shotgun (WGS) entry which is preliminary data.</text>
</comment>
<accession>A0AAP0IX09</accession>